<evidence type="ECO:0000313" key="3">
    <source>
        <dbReference type="Proteomes" id="UP000023795"/>
    </source>
</evidence>
<organism evidence="2 3">
    <name type="scientific">Moraxella macacae 0408225</name>
    <dbReference type="NCBI Taxonomy" id="1230338"/>
    <lineage>
        <taxon>Bacteria</taxon>
        <taxon>Pseudomonadati</taxon>
        <taxon>Pseudomonadota</taxon>
        <taxon>Gammaproteobacteria</taxon>
        <taxon>Moraxellales</taxon>
        <taxon>Moraxellaceae</taxon>
        <taxon>Moraxella</taxon>
    </lineage>
</organism>
<dbReference type="AlphaFoldDB" id="L2F888"/>
<protein>
    <submittedName>
        <fullName evidence="2">UDP-N-acetylglucosamine 2-epimerase</fullName>
    </submittedName>
</protein>
<dbReference type="CDD" id="cd03786">
    <property type="entry name" value="GTB_UDP-GlcNAc_2-Epimerase"/>
    <property type="match status" value="1"/>
</dbReference>
<keyword evidence="3" id="KW-1185">Reference proteome</keyword>
<dbReference type="eggNOG" id="COG0381">
    <property type="taxonomic scope" value="Bacteria"/>
</dbReference>
<accession>L2F888</accession>
<dbReference type="SUPFAM" id="SSF53756">
    <property type="entry name" value="UDP-Glycosyltransferase/glycogen phosphorylase"/>
    <property type="match status" value="1"/>
</dbReference>
<dbReference type="InterPro" id="IPR029767">
    <property type="entry name" value="WecB-like"/>
</dbReference>
<dbReference type="STRING" id="1230338.MOMA_02750"/>
<dbReference type="Gene3D" id="3.40.50.2000">
    <property type="entry name" value="Glycogen Phosphorylase B"/>
    <property type="match status" value="2"/>
</dbReference>
<dbReference type="Proteomes" id="UP000023795">
    <property type="component" value="Unassembled WGS sequence"/>
</dbReference>
<dbReference type="InterPro" id="IPR020004">
    <property type="entry name" value="UDP-GlcNAc_Epase"/>
</dbReference>
<reference evidence="2 3" key="1">
    <citation type="journal article" date="2013" name="Genome Announc.">
        <title>Genome Sequence of Moraxella macacae 0408225, a Novel Bacterial Species Isolated from a Cynomolgus Macaque with Epistaxis.</title>
        <authorList>
            <person name="Ladner J.T."/>
            <person name="Whitehouse C.A."/>
            <person name="Koroleva G.I."/>
            <person name="Palacios G.F."/>
        </authorList>
    </citation>
    <scope>NUCLEOTIDE SEQUENCE [LARGE SCALE GENOMIC DNA]</scope>
    <source>
        <strain evidence="2 3">0408225</strain>
    </source>
</reference>
<dbReference type="Pfam" id="PF02350">
    <property type="entry name" value="Epimerase_2"/>
    <property type="match status" value="1"/>
</dbReference>
<comment type="caution">
    <text evidence="2">The sequence shown here is derived from an EMBL/GenBank/DDBJ whole genome shotgun (WGS) entry which is preliminary data.</text>
</comment>
<dbReference type="GO" id="GO:0004553">
    <property type="term" value="F:hydrolase activity, hydrolyzing O-glycosyl compounds"/>
    <property type="evidence" value="ECO:0007669"/>
    <property type="project" value="InterPro"/>
</dbReference>
<name>L2F888_9GAMM</name>
<evidence type="ECO:0000259" key="1">
    <source>
        <dbReference type="Pfam" id="PF02350"/>
    </source>
</evidence>
<dbReference type="NCBIfam" id="TIGR03568">
    <property type="entry name" value="NeuC_NnaA"/>
    <property type="match status" value="1"/>
</dbReference>
<dbReference type="OrthoDB" id="9803238at2"/>
<dbReference type="InterPro" id="IPR003331">
    <property type="entry name" value="UDP_GlcNAc_Epimerase_2_dom"/>
</dbReference>
<gene>
    <name evidence="2" type="ORF">MOMA_02750</name>
</gene>
<evidence type="ECO:0000313" key="2">
    <source>
        <dbReference type="EMBL" id="ELA09289.1"/>
    </source>
</evidence>
<proteinExistence type="predicted"/>
<dbReference type="PANTHER" id="PTHR43174:SF3">
    <property type="entry name" value="UDP-N-ACETYLGLUCOSAMINE 2-EPIMERASE"/>
    <property type="match status" value="1"/>
</dbReference>
<dbReference type="EMBL" id="ANIN01000001">
    <property type="protein sequence ID" value="ELA09289.1"/>
    <property type="molecule type" value="Genomic_DNA"/>
</dbReference>
<dbReference type="RefSeq" id="WP_009767109.1">
    <property type="nucleotide sequence ID" value="NZ_ANIN01000001.1"/>
</dbReference>
<sequence>MKKILFITGTRADFGKIKSLMNYVEGSQNFTLHVLVTGMHMMPLYGATFHEVKRQHYQNTYFIANQHMNEPMDSVLGNTIGIVAKLVNAIQPDMLVVHGDRVEALAGAMVGALNHIRVCHIEGGELSGTIDDSIRHAISKMSHIHMVANEDAKQRLIQLGENKLHIFIIGSPDLDVMISKQLPTFTQVKQHYNLPFDEYAIAMFHPVTSEEACIGDYAQNLFLALEKSGKNYIVVYPNNDSGSLQILDVIKNHQKNKRFKIYPSVRFEFFLTLLKNAKFIIGNSSAGVREAPFYGLPSINIGTRQHVRFRGKSVIDCGYDESDILQAIDKIDTLHLEQSTYFGKGNSTQLFEKFINSDELWQIPVQKVFVDLKNDNQNH</sequence>
<feature type="domain" description="UDP-N-acetylglucosamine 2-epimerase" evidence="1">
    <location>
        <begin position="25"/>
        <end position="351"/>
    </location>
</feature>
<dbReference type="GO" id="GO:0006047">
    <property type="term" value="P:UDP-N-acetylglucosamine metabolic process"/>
    <property type="evidence" value="ECO:0007669"/>
    <property type="project" value="InterPro"/>
</dbReference>
<dbReference type="PATRIC" id="fig|1230338.3.peg.602"/>
<dbReference type="PANTHER" id="PTHR43174">
    <property type="entry name" value="UDP-N-ACETYLGLUCOSAMINE 2-EPIMERASE"/>
    <property type="match status" value="1"/>
</dbReference>